<comment type="pathway">
    <text evidence="2 9">Amino-acid biosynthesis; L-tryptophan biosynthesis; L-tryptophan from chorismate: step 5/5.</text>
</comment>
<evidence type="ECO:0000256" key="8">
    <source>
        <dbReference type="ARBA" id="ARBA00049047"/>
    </source>
</evidence>
<organism evidence="11 12">
    <name type="scientific">Desulfonema ishimotonii</name>
    <dbReference type="NCBI Taxonomy" id="45657"/>
    <lineage>
        <taxon>Bacteria</taxon>
        <taxon>Pseudomonadati</taxon>
        <taxon>Thermodesulfobacteriota</taxon>
        <taxon>Desulfobacteria</taxon>
        <taxon>Desulfobacterales</taxon>
        <taxon>Desulfococcaceae</taxon>
        <taxon>Desulfonema</taxon>
    </lineage>
</organism>
<dbReference type="UniPathway" id="UPA00035">
    <property type="reaction ID" value="UER00044"/>
</dbReference>
<dbReference type="Gene3D" id="3.20.20.70">
    <property type="entry name" value="Aldolase class I"/>
    <property type="match status" value="1"/>
</dbReference>
<comment type="subunit">
    <text evidence="3 9">Tetramer of two alpha and two beta chains.</text>
</comment>
<evidence type="ECO:0000256" key="4">
    <source>
        <dbReference type="ARBA" id="ARBA00022605"/>
    </source>
</evidence>
<reference evidence="12" key="1">
    <citation type="submission" date="2017-11" db="EMBL/GenBank/DDBJ databases">
        <authorList>
            <person name="Watanabe M."/>
            <person name="Kojima H."/>
        </authorList>
    </citation>
    <scope>NUCLEOTIDE SEQUENCE [LARGE SCALE GENOMIC DNA]</scope>
    <source>
        <strain evidence="12">Tokyo 01</strain>
    </source>
</reference>
<comment type="similarity">
    <text evidence="9 10">Belongs to the TrpA family.</text>
</comment>
<evidence type="ECO:0000256" key="6">
    <source>
        <dbReference type="ARBA" id="ARBA00023141"/>
    </source>
</evidence>
<accession>A0A401FU78</accession>
<dbReference type="InterPro" id="IPR002028">
    <property type="entry name" value="Trp_synthase_suA"/>
</dbReference>
<dbReference type="RefSeq" id="WP_124327935.1">
    <property type="nucleotide sequence ID" value="NZ_BEXT01000001.1"/>
</dbReference>
<keyword evidence="7 9" id="KW-0456">Lyase</keyword>
<dbReference type="Proteomes" id="UP000288096">
    <property type="component" value="Unassembled WGS sequence"/>
</dbReference>
<dbReference type="PANTHER" id="PTHR43406:SF1">
    <property type="entry name" value="TRYPTOPHAN SYNTHASE ALPHA CHAIN, CHLOROPLASTIC"/>
    <property type="match status" value="1"/>
</dbReference>
<dbReference type="CDD" id="cd04724">
    <property type="entry name" value="Tryptophan_synthase_alpha"/>
    <property type="match status" value="1"/>
</dbReference>
<feature type="active site" description="Proton acceptor" evidence="9">
    <location>
        <position position="49"/>
    </location>
</feature>
<dbReference type="AlphaFoldDB" id="A0A401FU78"/>
<keyword evidence="5 9" id="KW-0822">Tryptophan biosynthesis</keyword>
<keyword evidence="12" id="KW-1185">Reference proteome</keyword>
<evidence type="ECO:0000256" key="10">
    <source>
        <dbReference type="RuleBase" id="RU003662"/>
    </source>
</evidence>
<evidence type="ECO:0000256" key="2">
    <source>
        <dbReference type="ARBA" id="ARBA00004733"/>
    </source>
</evidence>
<dbReference type="GO" id="GO:0004834">
    <property type="term" value="F:tryptophan synthase activity"/>
    <property type="evidence" value="ECO:0007669"/>
    <property type="project" value="UniProtKB-UniRule"/>
</dbReference>
<evidence type="ECO:0000256" key="1">
    <source>
        <dbReference type="ARBA" id="ARBA00003365"/>
    </source>
</evidence>
<dbReference type="HAMAP" id="MF_00131">
    <property type="entry name" value="Trp_synth_alpha"/>
    <property type="match status" value="1"/>
</dbReference>
<dbReference type="Pfam" id="PF00290">
    <property type="entry name" value="Trp_syntA"/>
    <property type="match status" value="1"/>
</dbReference>
<dbReference type="InterPro" id="IPR011060">
    <property type="entry name" value="RibuloseP-bd_barrel"/>
</dbReference>
<gene>
    <name evidence="9" type="primary">trpA</name>
    <name evidence="11" type="ORF">DENIS_1489</name>
</gene>
<proteinExistence type="inferred from homology"/>
<comment type="caution">
    <text evidence="11">The sequence shown here is derived from an EMBL/GenBank/DDBJ whole genome shotgun (WGS) entry which is preliminary data.</text>
</comment>
<dbReference type="EMBL" id="BEXT01000001">
    <property type="protein sequence ID" value="GBC60532.1"/>
    <property type="molecule type" value="Genomic_DNA"/>
</dbReference>
<comment type="function">
    <text evidence="1 9">The alpha subunit is responsible for the aldol cleavage of indoleglycerol phosphate to indole and glyceraldehyde 3-phosphate.</text>
</comment>
<dbReference type="FunFam" id="3.20.20.70:FF:000037">
    <property type="entry name" value="Tryptophan synthase alpha chain"/>
    <property type="match status" value="1"/>
</dbReference>
<evidence type="ECO:0000256" key="5">
    <source>
        <dbReference type="ARBA" id="ARBA00022822"/>
    </source>
</evidence>
<comment type="catalytic activity">
    <reaction evidence="8 9">
        <text>(1S,2R)-1-C-(indol-3-yl)glycerol 3-phosphate + L-serine = D-glyceraldehyde 3-phosphate + L-tryptophan + H2O</text>
        <dbReference type="Rhea" id="RHEA:10532"/>
        <dbReference type="ChEBI" id="CHEBI:15377"/>
        <dbReference type="ChEBI" id="CHEBI:33384"/>
        <dbReference type="ChEBI" id="CHEBI:57912"/>
        <dbReference type="ChEBI" id="CHEBI:58866"/>
        <dbReference type="ChEBI" id="CHEBI:59776"/>
        <dbReference type="EC" id="4.2.1.20"/>
    </reaction>
</comment>
<evidence type="ECO:0000256" key="9">
    <source>
        <dbReference type="HAMAP-Rule" id="MF_00131"/>
    </source>
</evidence>
<protein>
    <recommendedName>
        <fullName evidence="9">Tryptophan synthase alpha chain</fullName>
        <ecNumber evidence="9">4.2.1.20</ecNumber>
    </recommendedName>
</protein>
<dbReference type="EC" id="4.2.1.20" evidence="9"/>
<evidence type="ECO:0000256" key="3">
    <source>
        <dbReference type="ARBA" id="ARBA00011270"/>
    </source>
</evidence>
<dbReference type="PANTHER" id="PTHR43406">
    <property type="entry name" value="TRYPTOPHAN SYNTHASE, ALPHA CHAIN"/>
    <property type="match status" value="1"/>
</dbReference>
<dbReference type="OrthoDB" id="9804578at2"/>
<dbReference type="GO" id="GO:0005829">
    <property type="term" value="C:cytosol"/>
    <property type="evidence" value="ECO:0007669"/>
    <property type="project" value="TreeGrafter"/>
</dbReference>
<keyword evidence="4 9" id="KW-0028">Amino-acid biosynthesis</keyword>
<name>A0A401FU78_9BACT</name>
<feature type="active site" description="Proton acceptor" evidence="9">
    <location>
        <position position="60"/>
    </location>
</feature>
<reference evidence="12" key="2">
    <citation type="submission" date="2019-01" db="EMBL/GenBank/DDBJ databases">
        <title>Genome sequence of Desulfonema ishimotonii strain Tokyo 01.</title>
        <authorList>
            <person name="Fukui M."/>
        </authorList>
    </citation>
    <scope>NUCLEOTIDE SEQUENCE [LARGE SCALE GENOMIC DNA]</scope>
    <source>
        <strain evidence="12">Tokyo 01</strain>
    </source>
</reference>
<evidence type="ECO:0000313" key="11">
    <source>
        <dbReference type="EMBL" id="GBC60532.1"/>
    </source>
</evidence>
<keyword evidence="6 9" id="KW-0057">Aromatic amino acid biosynthesis</keyword>
<dbReference type="SUPFAM" id="SSF51366">
    <property type="entry name" value="Ribulose-phoshate binding barrel"/>
    <property type="match status" value="1"/>
</dbReference>
<dbReference type="InterPro" id="IPR013785">
    <property type="entry name" value="Aldolase_TIM"/>
</dbReference>
<sequence>MNRIHKTFETLKQKNEKALVGFVSAGDPDVETSLKIVEAMCEAGLDVLELGIPFSDPTSDGPVIQRSSARALEKGVNPGVVLEMTKKIREKTDIPIILFSYYNPILAYGNDAFYRDAVAAGADGVLVVDLPPEESDEMTAQWAGNGLDVIRLIAPTTPVERMAHIADGATGFLYLVSMIGITGSGGLDTAFIRKYADDLRSVTGLPICVGFGISTAEHVRAVASVADGVVIGSAFERMIEENIENPDLAGMIGERVREYKAATR</sequence>
<evidence type="ECO:0000256" key="7">
    <source>
        <dbReference type="ARBA" id="ARBA00023239"/>
    </source>
</evidence>
<evidence type="ECO:0000313" key="12">
    <source>
        <dbReference type="Proteomes" id="UP000288096"/>
    </source>
</evidence>
<dbReference type="NCBIfam" id="TIGR00262">
    <property type="entry name" value="trpA"/>
    <property type="match status" value="1"/>
</dbReference>